<keyword evidence="1" id="KW-0238">DNA-binding</keyword>
<keyword evidence="4" id="KW-1185">Reference proteome</keyword>
<dbReference type="CDD" id="cd00093">
    <property type="entry name" value="HTH_XRE"/>
    <property type="match status" value="1"/>
</dbReference>
<evidence type="ECO:0000313" key="3">
    <source>
        <dbReference type="EMBL" id="WLR41245.1"/>
    </source>
</evidence>
<dbReference type="EMBL" id="CP129013">
    <property type="protein sequence ID" value="WLR41245.1"/>
    <property type="molecule type" value="Genomic_DNA"/>
</dbReference>
<accession>A0ABY9JPB2</accession>
<dbReference type="Gene3D" id="1.10.260.40">
    <property type="entry name" value="lambda repressor-like DNA-binding domains"/>
    <property type="match status" value="1"/>
</dbReference>
<proteinExistence type="predicted"/>
<dbReference type="PANTHER" id="PTHR46558:SF4">
    <property type="entry name" value="DNA-BIDING PHAGE PROTEIN"/>
    <property type="match status" value="1"/>
</dbReference>
<dbReference type="PANTHER" id="PTHR46558">
    <property type="entry name" value="TRACRIPTIONAL REGULATORY PROTEIN-RELATED-RELATED"/>
    <property type="match status" value="1"/>
</dbReference>
<protein>
    <submittedName>
        <fullName evidence="3">Helix-turn-helix transcriptional regulator</fullName>
    </submittedName>
</protein>
<sequence length="117" mass="13375">MSTVGNNIKFFRKQKGMSIRELAIKARIGTQTVTKYETGEQIPDTSTIMKISTVLDIPASELLEHVEPNMSGIDQELESLINELGIKKTKLILRRAKEFTEEDFLHVMHMLEKIKKT</sequence>
<dbReference type="Pfam" id="PF01381">
    <property type="entry name" value="HTH_3"/>
    <property type="match status" value="1"/>
</dbReference>
<evidence type="ECO:0000256" key="1">
    <source>
        <dbReference type="ARBA" id="ARBA00023125"/>
    </source>
</evidence>
<dbReference type="SUPFAM" id="SSF47413">
    <property type="entry name" value="lambda repressor-like DNA-binding domains"/>
    <property type="match status" value="1"/>
</dbReference>
<dbReference type="SMART" id="SM00530">
    <property type="entry name" value="HTH_XRE"/>
    <property type="match status" value="1"/>
</dbReference>
<evidence type="ECO:0000313" key="4">
    <source>
        <dbReference type="Proteomes" id="UP001197974"/>
    </source>
</evidence>
<dbReference type="RefSeq" id="WP_226540225.1">
    <property type="nucleotide sequence ID" value="NZ_CP129013.1"/>
</dbReference>
<feature type="domain" description="HTH cro/C1-type" evidence="2">
    <location>
        <begin position="8"/>
        <end position="62"/>
    </location>
</feature>
<reference evidence="3 4" key="1">
    <citation type="submission" date="2023-06" db="EMBL/GenBank/DDBJ databases">
        <title>Five Gram-positive bacteria isolated from mangrove sediments in Shenzhen, Guangdong, China.</title>
        <authorList>
            <person name="Yu S."/>
            <person name="Zheng W."/>
            <person name="Huang Y."/>
        </authorList>
    </citation>
    <scope>NUCLEOTIDE SEQUENCE [LARGE SCALE GENOMIC DNA]</scope>
    <source>
        <strain evidence="3 4">SaN35-3</strain>
    </source>
</reference>
<dbReference type="InterPro" id="IPR001387">
    <property type="entry name" value="Cro/C1-type_HTH"/>
</dbReference>
<dbReference type="Proteomes" id="UP001197974">
    <property type="component" value="Chromosome"/>
</dbReference>
<dbReference type="PROSITE" id="PS50943">
    <property type="entry name" value="HTH_CROC1"/>
    <property type="match status" value="1"/>
</dbReference>
<organism evidence="3 4">
    <name type="scientific">Bacillus carboniphilus</name>
    <dbReference type="NCBI Taxonomy" id="86663"/>
    <lineage>
        <taxon>Bacteria</taxon>
        <taxon>Bacillati</taxon>
        <taxon>Bacillota</taxon>
        <taxon>Bacilli</taxon>
        <taxon>Bacillales</taxon>
        <taxon>Bacillaceae</taxon>
        <taxon>Bacillus</taxon>
    </lineage>
</organism>
<evidence type="ECO:0000259" key="2">
    <source>
        <dbReference type="PROSITE" id="PS50943"/>
    </source>
</evidence>
<name>A0ABY9JPB2_9BACI</name>
<gene>
    <name evidence="3" type="ORF">LC087_09855</name>
</gene>
<dbReference type="InterPro" id="IPR010982">
    <property type="entry name" value="Lambda_DNA-bd_dom_sf"/>
</dbReference>